<dbReference type="NCBIfam" id="NF003627">
    <property type="entry name" value="PRK05265.1-5"/>
    <property type="match status" value="1"/>
</dbReference>
<dbReference type="Gene3D" id="3.20.20.70">
    <property type="entry name" value="Aldolase class I"/>
    <property type="match status" value="1"/>
</dbReference>
<feature type="binding site" evidence="4">
    <location>
        <position position="191"/>
    </location>
    <ligand>
        <name>3-amino-2-oxopropyl phosphate</name>
        <dbReference type="ChEBI" id="CHEBI:57279"/>
    </ligand>
</feature>
<sequence length="236" mass="26425">MATLGVNIDHVATLRQQRGTKYPDPIDAAILVQMAGADQITVHLREDRRHIQDRDVKLLRKIIQIPLNLEIGNTVEMIEIALSIKPDMVTLVPEKREERTTEGGLNLENTFELLKKSVDILQANNIPVSLFVEPSNSDMLLTKKINAKMVELHTGKYSELSGVEADKEFERIYQATLYAQNLGLIVHSGHGLNYKNAQRIAKIPGMRDLNIGHSIISYAVLVGLEKAVKEMKILIS</sequence>
<evidence type="ECO:0000256" key="5">
    <source>
        <dbReference type="NCBIfam" id="TIGR00559"/>
    </source>
</evidence>
<comment type="subcellular location">
    <subcellularLocation>
        <location evidence="4">Cytoplasm</location>
    </subcellularLocation>
</comment>
<evidence type="ECO:0000313" key="7">
    <source>
        <dbReference type="Proteomes" id="UP000442694"/>
    </source>
</evidence>
<dbReference type="UniPathway" id="UPA00244">
    <property type="reaction ID" value="UER00313"/>
</dbReference>
<dbReference type="RefSeq" id="WP_152211763.1">
    <property type="nucleotide sequence ID" value="NZ_WFLN01000004.1"/>
</dbReference>
<dbReference type="GO" id="GO:0005829">
    <property type="term" value="C:cytosol"/>
    <property type="evidence" value="ECO:0007669"/>
    <property type="project" value="TreeGrafter"/>
</dbReference>
<dbReference type="GO" id="GO:0033856">
    <property type="term" value="F:pyridoxine 5'-phosphate synthase activity"/>
    <property type="evidence" value="ECO:0007669"/>
    <property type="project" value="UniProtKB-UniRule"/>
</dbReference>
<dbReference type="PANTHER" id="PTHR30456">
    <property type="entry name" value="PYRIDOXINE 5'-PHOSPHATE SYNTHASE"/>
    <property type="match status" value="1"/>
</dbReference>
<feature type="binding site" evidence="4">
    <location>
        <begin position="212"/>
        <end position="213"/>
    </location>
    <ligand>
        <name>3-amino-2-oxopropyl phosphate</name>
        <dbReference type="ChEBI" id="CHEBI:57279"/>
    </ligand>
</feature>
<evidence type="ECO:0000256" key="4">
    <source>
        <dbReference type="HAMAP-Rule" id="MF_00279"/>
    </source>
</evidence>
<feature type="active site" description="Proton acceptor" evidence="4">
    <location>
        <position position="70"/>
    </location>
</feature>
<dbReference type="InterPro" id="IPR004569">
    <property type="entry name" value="PyrdxlP_synth_PdxJ"/>
</dbReference>
<dbReference type="InterPro" id="IPR036130">
    <property type="entry name" value="Pyridoxine-5'_phos_synth"/>
</dbReference>
<accession>A0A833JI31</accession>
<feature type="binding site" evidence="4">
    <location>
        <begin position="9"/>
        <end position="10"/>
    </location>
    <ligand>
        <name>1-deoxy-D-xylulose 5-phosphate</name>
        <dbReference type="ChEBI" id="CHEBI:57792"/>
    </ligand>
</feature>
<dbReference type="NCBIfam" id="TIGR00559">
    <property type="entry name" value="pdxJ"/>
    <property type="match status" value="1"/>
</dbReference>
<dbReference type="PANTHER" id="PTHR30456:SF0">
    <property type="entry name" value="PYRIDOXINE 5'-PHOSPHATE SYNTHASE"/>
    <property type="match status" value="1"/>
</dbReference>
<keyword evidence="2 4" id="KW-0808">Transferase</keyword>
<evidence type="ECO:0000256" key="3">
    <source>
        <dbReference type="ARBA" id="ARBA00023096"/>
    </source>
</evidence>
<dbReference type="GO" id="GO:0008615">
    <property type="term" value="P:pyridoxine biosynthetic process"/>
    <property type="evidence" value="ECO:0007669"/>
    <property type="project" value="UniProtKB-UniRule"/>
</dbReference>
<feature type="active site" description="Proton donor" evidence="4">
    <location>
        <position position="190"/>
    </location>
</feature>
<dbReference type="EC" id="2.6.99.2" evidence="4 5"/>
<dbReference type="Pfam" id="PF03740">
    <property type="entry name" value="PdxJ"/>
    <property type="match status" value="1"/>
</dbReference>
<dbReference type="HAMAP" id="MF_00279">
    <property type="entry name" value="PdxJ"/>
    <property type="match status" value="1"/>
</dbReference>
<feature type="binding site" evidence="4">
    <location>
        <position position="50"/>
    </location>
    <ligand>
        <name>1-deoxy-D-xylulose 5-phosphate</name>
        <dbReference type="ChEBI" id="CHEBI:57792"/>
    </ligand>
</feature>
<keyword evidence="3 4" id="KW-0664">Pyridoxine biosynthesis</keyword>
<keyword evidence="1 4" id="KW-0963">Cytoplasm</keyword>
<dbReference type="SUPFAM" id="SSF63892">
    <property type="entry name" value="Pyridoxine 5'-phosphate synthase"/>
    <property type="match status" value="1"/>
</dbReference>
<dbReference type="InterPro" id="IPR013785">
    <property type="entry name" value="Aldolase_TIM"/>
</dbReference>
<dbReference type="CDD" id="cd00003">
    <property type="entry name" value="PNPsynthase"/>
    <property type="match status" value="1"/>
</dbReference>
<comment type="catalytic activity">
    <reaction evidence="4">
        <text>3-amino-2-oxopropyl phosphate + 1-deoxy-D-xylulose 5-phosphate = pyridoxine 5'-phosphate + phosphate + 2 H2O + H(+)</text>
        <dbReference type="Rhea" id="RHEA:15265"/>
        <dbReference type="ChEBI" id="CHEBI:15377"/>
        <dbReference type="ChEBI" id="CHEBI:15378"/>
        <dbReference type="ChEBI" id="CHEBI:43474"/>
        <dbReference type="ChEBI" id="CHEBI:57279"/>
        <dbReference type="ChEBI" id="CHEBI:57792"/>
        <dbReference type="ChEBI" id="CHEBI:58589"/>
        <dbReference type="EC" id="2.6.99.2"/>
    </reaction>
</comment>
<dbReference type="NCBIfam" id="NF003625">
    <property type="entry name" value="PRK05265.1-3"/>
    <property type="match status" value="1"/>
</dbReference>
<feature type="binding site" evidence="4">
    <location>
        <position position="18"/>
    </location>
    <ligand>
        <name>3-amino-2-oxopropyl phosphate</name>
        <dbReference type="ChEBI" id="CHEBI:57279"/>
    </ligand>
</feature>
<keyword evidence="7" id="KW-1185">Reference proteome</keyword>
<protein>
    <recommendedName>
        <fullName evidence="4 5">Pyridoxine 5'-phosphate synthase</fullName>
        <shortName evidence="4">PNP synthase</shortName>
        <ecNumber evidence="4 5">2.6.99.2</ecNumber>
    </recommendedName>
</protein>
<feature type="binding site" evidence="4">
    <location>
        <position position="45"/>
    </location>
    <ligand>
        <name>1-deoxy-D-xylulose 5-phosphate</name>
        <dbReference type="ChEBI" id="CHEBI:57792"/>
    </ligand>
</feature>
<dbReference type="AlphaFoldDB" id="A0A833JI31"/>
<evidence type="ECO:0000313" key="6">
    <source>
        <dbReference type="EMBL" id="KAB8033677.1"/>
    </source>
</evidence>
<comment type="similarity">
    <text evidence="4">Belongs to the PNP synthase family.</text>
</comment>
<reference evidence="6 7" key="1">
    <citation type="submission" date="2019-10" db="EMBL/GenBank/DDBJ databases">
        <title>New genus of Silvanigrellaceae.</title>
        <authorList>
            <person name="Pitt A."/>
            <person name="Hahn M.W."/>
        </authorList>
    </citation>
    <scope>NUCLEOTIDE SEQUENCE [LARGE SCALE GENOMIC DNA]</scope>
    <source>
        <strain evidence="6 7">33A1-SZDP</strain>
    </source>
</reference>
<dbReference type="Proteomes" id="UP000442694">
    <property type="component" value="Unassembled WGS sequence"/>
</dbReference>
<feature type="site" description="Transition state stabilizer" evidence="4">
    <location>
        <position position="151"/>
    </location>
</feature>
<name>A0A833JI31_9BACT</name>
<evidence type="ECO:0000256" key="2">
    <source>
        <dbReference type="ARBA" id="ARBA00022679"/>
    </source>
</evidence>
<dbReference type="EMBL" id="WFLN01000004">
    <property type="protein sequence ID" value="KAB8033677.1"/>
    <property type="molecule type" value="Genomic_DNA"/>
</dbReference>
<comment type="subunit">
    <text evidence="4">Homooctamer; tetramer of dimers.</text>
</comment>
<feature type="active site" description="Proton acceptor" evidence="4">
    <location>
        <position position="43"/>
    </location>
</feature>
<organism evidence="6 7">
    <name type="scientific">Fluviispira multicolorata</name>
    <dbReference type="NCBI Taxonomy" id="2654512"/>
    <lineage>
        <taxon>Bacteria</taxon>
        <taxon>Pseudomonadati</taxon>
        <taxon>Bdellovibrionota</taxon>
        <taxon>Oligoflexia</taxon>
        <taxon>Silvanigrellales</taxon>
        <taxon>Silvanigrellaceae</taxon>
        <taxon>Fluviispira</taxon>
    </lineage>
</organism>
<feature type="binding site" evidence="4">
    <location>
        <position position="100"/>
    </location>
    <ligand>
        <name>1-deoxy-D-xylulose 5-phosphate</name>
        <dbReference type="ChEBI" id="CHEBI:57792"/>
    </ligand>
</feature>
<feature type="binding site" evidence="4">
    <location>
        <position position="7"/>
    </location>
    <ligand>
        <name>3-amino-2-oxopropyl phosphate</name>
        <dbReference type="ChEBI" id="CHEBI:57279"/>
    </ligand>
</feature>
<comment type="function">
    <text evidence="4">Catalyzes the complicated ring closure reaction between the two acyclic compounds 1-deoxy-D-xylulose-5-phosphate (DXP) and 3-amino-2-oxopropyl phosphate (1-amino-acetone-3-phosphate or AAP) to form pyridoxine 5'-phosphate (PNP) and inorganic phosphate.</text>
</comment>
<comment type="caution">
    <text evidence="6">The sequence shown here is derived from an EMBL/GenBank/DDBJ whole genome shotgun (WGS) entry which is preliminary data.</text>
</comment>
<comment type="pathway">
    <text evidence="4">Cofactor biosynthesis; pyridoxine 5'-phosphate biosynthesis; pyridoxine 5'-phosphate from D-erythrose 4-phosphate: step 5/5.</text>
</comment>
<proteinExistence type="inferred from homology"/>
<gene>
    <name evidence="4" type="primary">pdxJ</name>
    <name evidence="6" type="ORF">GCL57_02930</name>
</gene>
<evidence type="ECO:0000256" key="1">
    <source>
        <dbReference type="ARBA" id="ARBA00022490"/>
    </source>
</evidence>